<feature type="domain" description="EVE" evidence="1">
    <location>
        <begin position="52"/>
        <end position="99"/>
    </location>
</feature>
<reference evidence="2" key="3">
    <citation type="journal article" date="2001" name="Genome Res.">
        <title>Genome evolution at the genus level: comparison of three complete genomes of hyperthermophilic archaea.</title>
        <authorList>
            <person name="Lecompte O."/>
            <person name="Ripp R."/>
            <person name="Puzos-Barbe V."/>
            <person name="Duprat S."/>
            <person name="Heilig R."/>
            <person name="Dietrich J."/>
            <person name="Thierry J.C."/>
            <person name="Poch O."/>
        </authorList>
    </citation>
    <scope>NUCLEOTIDE SEQUENCE</scope>
    <source>
        <strain evidence="2">Orsay</strain>
    </source>
</reference>
<accession>Q9V1Y4</accession>
<dbReference type="Proteomes" id="UP000009139">
    <property type="component" value="Chromosome"/>
</dbReference>
<evidence type="ECO:0000259" key="1">
    <source>
        <dbReference type="Pfam" id="PF01878"/>
    </source>
</evidence>
<organism evidence="2 4">
    <name type="scientific">Pyrococcus abyssi (strain GE5 / Orsay)</name>
    <dbReference type="NCBI Taxonomy" id="272844"/>
    <lineage>
        <taxon>Archaea</taxon>
        <taxon>Methanobacteriati</taxon>
        <taxon>Methanobacteriota</taxon>
        <taxon>Thermococci</taxon>
        <taxon>Thermococcales</taxon>
        <taxon>Thermococcaceae</taxon>
        <taxon>Pyrococcus</taxon>
    </lineage>
</organism>
<dbReference type="eggNOG" id="arCOG02727">
    <property type="taxonomic scope" value="Archaea"/>
</dbReference>
<reference evidence="2" key="2">
    <citation type="journal article" date="2000" name="J. Mol. Biol.">
        <title>Archaeal homologs of eukaryotic methylation guide small nucleolar RNAs: lessons from the Pyrococcus genomes.</title>
        <authorList>
            <person name="Gaspin C."/>
            <person name="Cavaille J."/>
            <person name="Erauso G."/>
        </authorList>
    </citation>
    <scope>NUCLEOTIDE SEQUENCE</scope>
    <source>
        <strain evidence="2">Orsay</strain>
    </source>
</reference>
<dbReference type="EMBL" id="AJ248283">
    <property type="protein sequence ID" value="CAB49214.1"/>
    <property type="molecule type" value="Genomic_DNA"/>
</dbReference>
<dbReference type="PATRIC" id="fig|272844.11.peg.312"/>
<dbReference type="InterPro" id="IPR002740">
    <property type="entry name" value="EVE_domain"/>
</dbReference>
<protein>
    <recommendedName>
        <fullName evidence="1">EVE domain-containing protein</fullName>
    </recommendedName>
</protein>
<reference evidence="2" key="1">
    <citation type="submission" date="1999-07" db="EMBL/GenBank/DDBJ databases">
        <authorList>
            <person name="Genoscope"/>
        </authorList>
    </citation>
    <scope>NUCLEOTIDE SEQUENCE</scope>
    <source>
        <strain evidence="2">Orsay</strain>
    </source>
</reference>
<dbReference type="KEGG" id="pab:PAB2158"/>
<name>Q9V1Y4_PYRAB</name>
<dbReference type="Proteomes" id="UP000000810">
    <property type="component" value="Chromosome"/>
</dbReference>
<evidence type="ECO:0000313" key="3">
    <source>
        <dbReference type="EMBL" id="CCE69668.1"/>
    </source>
</evidence>
<gene>
    <name evidence="2" type="ordered locus">PAB2158</name>
</gene>
<dbReference type="STRING" id="272844.PAB2158"/>
<dbReference type="InterPro" id="IPR015947">
    <property type="entry name" value="PUA-like_sf"/>
</dbReference>
<proteinExistence type="predicted"/>
<dbReference type="HOGENOM" id="CLU_2152700_0_0_2"/>
<reference evidence="2 4" key="4">
    <citation type="journal article" date="2003" name="Mol. Microbiol.">
        <title>An integrated analysis of the genome of the hyperthermophilic archaeon Pyrococcus abyssi.</title>
        <authorList>
            <person name="Cohen G."/>
            <person name="Barbe V."/>
            <person name="Flament D."/>
            <person name="Galperin M."/>
            <person name="Heilig R."/>
            <person name="Ripp R."/>
            <person name="Lecompte O."/>
            <person name="Prieur D."/>
            <person name="Poch O."/>
            <person name="Quellerou J."/>
            <person name="Thierry J.C."/>
            <person name="Van der Oost J."/>
            <person name="Weissenbach J."/>
            <person name="Zivanovic Y."/>
            <person name="Forterre P."/>
        </authorList>
    </citation>
    <scope>NUCLEOTIDE SEQUENCE [LARGE SCALE GENOMIC DNA]</scope>
    <source>
        <strain evidence="4">GE5 / Orsay</strain>
        <strain evidence="2">Orsay</strain>
    </source>
</reference>
<evidence type="ECO:0000313" key="4">
    <source>
        <dbReference type="Proteomes" id="UP000000810"/>
    </source>
</evidence>
<dbReference type="AlphaFoldDB" id="Q9V1Y4"/>
<evidence type="ECO:0000313" key="2">
    <source>
        <dbReference type="EMBL" id="CAB49214.1"/>
    </source>
</evidence>
<evidence type="ECO:0000313" key="5">
    <source>
        <dbReference type="Proteomes" id="UP000009139"/>
    </source>
</evidence>
<keyword evidence="4" id="KW-1185">Reference proteome</keyword>
<dbReference type="PIR" id="G75220">
    <property type="entry name" value="G75220"/>
</dbReference>
<reference evidence="3 5" key="5">
    <citation type="journal article" date="2012" name="Curr. Microbiol.">
        <title>Re-annotation of two hyperthermophilic archaea Pyrococcus abyssi GE5 and Pyrococcus furiosus DSM 3638.</title>
        <authorList>
            <person name="Gao J."/>
            <person name="Wang J."/>
        </authorList>
    </citation>
    <scope>GENOME REANNOTATION</scope>
    <source>
        <strain evidence="3">GE5</strain>
        <strain evidence="5">GE5 / Orsay</strain>
    </source>
</reference>
<sequence length="111" mass="12986">MCSDNYSYWSPYAGDPQKIRVPKTTVKEGFKNEVLALHHNRDNWKVVKKKNIWESRIEPKIVGIFEVVSEPYTDSSRNFKSPPHLNETSPLRIKIRPLKLGELDFKPSFQN</sequence>
<dbReference type="Pfam" id="PF01878">
    <property type="entry name" value="EVE"/>
    <property type="match status" value="1"/>
</dbReference>
<dbReference type="SUPFAM" id="SSF88697">
    <property type="entry name" value="PUA domain-like"/>
    <property type="match status" value="1"/>
</dbReference>
<dbReference type="EMBL" id="HE613800">
    <property type="protein sequence ID" value="CCE69668.1"/>
    <property type="molecule type" value="Genomic_DNA"/>
</dbReference>
<dbReference type="Gene3D" id="3.10.590.10">
    <property type="entry name" value="ph1033 like domains"/>
    <property type="match status" value="1"/>
</dbReference>